<feature type="transmembrane region" description="Helical" evidence="1">
    <location>
        <begin position="275"/>
        <end position="295"/>
    </location>
</feature>
<keyword evidence="1" id="KW-0472">Membrane</keyword>
<feature type="transmembrane region" description="Helical" evidence="1">
    <location>
        <begin position="91"/>
        <end position="112"/>
    </location>
</feature>
<proteinExistence type="predicted"/>
<accession>A0ABR8ZK97</accession>
<reference evidence="2 3" key="1">
    <citation type="submission" date="2020-06" db="EMBL/GenBank/DDBJ databases">
        <title>Limosilactobacillus sp. nov.</title>
        <authorList>
            <person name="Ksiezarek M."/>
            <person name="Goncalves Ribeiro T."/>
            <person name="Rocha J."/>
            <person name="Grosso F."/>
            <person name="Peixe L."/>
        </authorList>
    </citation>
    <scope>NUCLEOTIDE SEQUENCE [LARGE SCALE GENOMIC DNA]</scope>
    <source>
        <strain evidence="3">c9Ua_26_M</strain>
    </source>
</reference>
<protein>
    <submittedName>
        <fullName evidence="2">Uncharacterized protein</fullName>
    </submittedName>
</protein>
<feature type="transmembrane region" description="Helical" evidence="1">
    <location>
        <begin position="21"/>
        <end position="41"/>
    </location>
</feature>
<organism evidence="2 3">
    <name type="scientific">Limosilactobacillus urinaemulieris</name>
    <dbReference type="NCBI Taxonomy" id="2742600"/>
    <lineage>
        <taxon>Bacteria</taxon>
        <taxon>Bacillati</taxon>
        <taxon>Bacillota</taxon>
        <taxon>Bacilli</taxon>
        <taxon>Lactobacillales</taxon>
        <taxon>Lactobacillaceae</taxon>
        <taxon>Limosilactobacillus</taxon>
    </lineage>
</organism>
<comment type="caution">
    <text evidence="2">The sequence shown here is derived from an EMBL/GenBank/DDBJ whole genome shotgun (WGS) entry which is preliminary data.</text>
</comment>
<dbReference type="Proteomes" id="UP000645007">
    <property type="component" value="Unassembled WGS sequence"/>
</dbReference>
<gene>
    <name evidence="2" type="ORF">HUK45_05495</name>
</gene>
<feature type="transmembrane region" description="Helical" evidence="1">
    <location>
        <begin position="236"/>
        <end position="255"/>
    </location>
</feature>
<evidence type="ECO:0000256" key="1">
    <source>
        <dbReference type="SAM" id="Phobius"/>
    </source>
</evidence>
<keyword evidence="1" id="KW-1133">Transmembrane helix</keyword>
<dbReference type="EMBL" id="JABUXR010000008">
    <property type="protein sequence ID" value="MBD8085701.1"/>
    <property type="molecule type" value="Genomic_DNA"/>
</dbReference>
<evidence type="ECO:0000313" key="2">
    <source>
        <dbReference type="EMBL" id="MBD8085701.1"/>
    </source>
</evidence>
<feature type="transmembrane region" description="Helical" evidence="1">
    <location>
        <begin position="47"/>
        <end position="71"/>
    </location>
</feature>
<keyword evidence="1" id="KW-0812">Transmembrane</keyword>
<feature type="transmembrane region" description="Helical" evidence="1">
    <location>
        <begin position="124"/>
        <end position="145"/>
    </location>
</feature>
<evidence type="ECO:0000313" key="3">
    <source>
        <dbReference type="Proteomes" id="UP000645007"/>
    </source>
</evidence>
<name>A0ABR8ZK97_9LACO</name>
<keyword evidence="3" id="KW-1185">Reference proteome</keyword>
<dbReference type="RefSeq" id="WP_191911461.1">
    <property type="nucleotide sequence ID" value="NZ_JABUXR010000008.1"/>
</dbReference>
<sequence>MSKKIEEFFSGDNHRTEGLEFLIGLPIVLGPLSLILEVYIYSKIKNIIIVFIWLALFVALTLLLTYLEYSFSNKLIELRKQQKREIWQTQLNKWSALLALLVLLAFEVLLVVEMFYNKLRAFNYLILSIYGLVFIISIIILEIFINFAPRYNKNANEIIGSIEITLCKNLIDRWEWTSDLFDWEKAKFFIQIKGYRGTYEENNTLRKNLINLKKHDVIAFEKLKYLISEKCNTNNLLQLVSLLFALLSLCLAFDNKYHISSNYFAVLMGKNENNITLWIVSIFIGFLLFLLLEIFKKIADFKKQPIYDEIKLIIDDCDS</sequence>